<keyword evidence="8" id="KW-1185">Reference proteome</keyword>
<dbReference type="PANTHER" id="PTHR30250:SF11">
    <property type="entry name" value="O-ANTIGEN TRANSPORTER-RELATED"/>
    <property type="match status" value="1"/>
</dbReference>
<feature type="transmembrane region" description="Helical" evidence="6">
    <location>
        <begin position="345"/>
        <end position="364"/>
    </location>
</feature>
<comment type="caution">
    <text evidence="7">The sequence shown here is derived from an EMBL/GenBank/DDBJ whole genome shotgun (WGS) entry which is preliminary data.</text>
</comment>
<feature type="transmembrane region" description="Helical" evidence="6">
    <location>
        <begin position="30"/>
        <end position="50"/>
    </location>
</feature>
<proteinExistence type="predicted"/>
<comment type="subcellular location">
    <subcellularLocation>
        <location evidence="1">Cell membrane</location>
        <topology evidence="1">Multi-pass membrane protein</topology>
    </subcellularLocation>
</comment>
<feature type="transmembrane region" description="Helical" evidence="6">
    <location>
        <begin position="139"/>
        <end position="158"/>
    </location>
</feature>
<dbReference type="Proteomes" id="UP000609323">
    <property type="component" value="Unassembled WGS sequence"/>
</dbReference>
<accession>A0ABQ1FQK2</accession>
<reference evidence="8" key="1">
    <citation type="journal article" date="2019" name="Int. J. Syst. Evol. Microbiol.">
        <title>The Global Catalogue of Microorganisms (GCM) 10K type strain sequencing project: providing services to taxonomists for standard genome sequencing and annotation.</title>
        <authorList>
            <consortium name="The Broad Institute Genomics Platform"/>
            <consortium name="The Broad Institute Genome Sequencing Center for Infectious Disease"/>
            <person name="Wu L."/>
            <person name="Ma J."/>
        </authorList>
    </citation>
    <scope>NUCLEOTIDE SEQUENCE [LARGE SCALE GENOMIC DNA]</scope>
    <source>
        <strain evidence="8">CGMCC 1.15044</strain>
    </source>
</reference>
<feature type="transmembrane region" description="Helical" evidence="6">
    <location>
        <begin position="268"/>
        <end position="292"/>
    </location>
</feature>
<gene>
    <name evidence="7" type="ORF">GCM10010917_09470</name>
</gene>
<evidence type="ECO:0000256" key="4">
    <source>
        <dbReference type="ARBA" id="ARBA00022989"/>
    </source>
</evidence>
<keyword evidence="3 6" id="KW-0812">Transmembrane</keyword>
<feature type="transmembrane region" description="Helical" evidence="6">
    <location>
        <begin position="70"/>
        <end position="88"/>
    </location>
</feature>
<dbReference type="Pfam" id="PF13440">
    <property type="entry name" value="Polysacc_synt_3"/>
    <property type="match status" value="1"/>
</dbReference>
<feature type="transmembrane region" description="Helical" evidence="6">
    <location>
        <begin position="241"/>
        <end position="262"/>
    </location>
</feature>
<evidence type="ECO:0000256" key="3">
    <source>
        <dbReference type="ARBA" id="ARBA00022692"/>
    </source>
</evidence>
<feature type="transmembrane region" description="Helical" evidence="6">
    <location>
        <begin position="376"/>
        <end position="396"/>
    </location>
</feature>
<feature type="transmembrane region" description="Helical" evidence="6">
    <location>
        <begin position="313"/>
        <end position="333"/>
    </location>
</feature>
<evidence type="ECO:0000313" key="8">
    <source>
        <dbReference type="Proteomes" id="UP000609323"/>
    </source>
</evidence>
<name>A0ABQ1FQK2_9BACL</name>
<evidence type="ECO:0000256" key="1">
    <source>
        <dbReference type="ARBA" id="ARBA00004651"/>
    </source>
</evidence>
<evidence type="ECO:0000256" key="5">
    <source>
        <dbReference type="ARBA" id="ARBA00023136"/>
    </source>
</evidence>
<keyword evidence="2" id="KW-1003">Cell membrane</keyword>
<feature type="transmembrane region" description="Helical" evidence="6">
    <location>
        <begin position="100"/>
        <end position="127"/>
    </location>
</feature>
<protein>
    <submittedName>
        <fullName evidence="7">Polysaccharide export related protein</fullName>
    </submittedName>
</protein>
<keyword evidence="4 6" id="KW-1133">Transmembrane helix</keyword>
<feature type="transmembrane region" description="Helical" evidence="6">
    <location>
        <begin position="402"/>
        <end position="423"/>
    </location>
</feature>
<dbReference type="InterPro" id="IPR050833">
    <property type="entry name" value="Poly_Biosynth_Transport"/>
</dbReference>
<feature type="transmembrane region" description="Helical" evidence="6">
    <location>
        <begin position="170"/>
        <end position="191"/>
    </location>
</feature>
<evidence type="ECO:0000256" key="6">
    <source>
        <dbReference type="SAM" id="Phobius"/>
    </source>
</evidence>
<dbReference type="EMBL" id="BMHF01000002">
    <property type="protein sequence ID" value="GGA26742.1"/>
    <property type="molecule type" value="Genomic_DNA"/>
</dbReference>
<keyword evidence="5 6" id="KW-0472">Membrane</keyword>
<organism evidence="7 8">
    <name type="scientific">Paenibacillus physcomitrellae</name>
    <dbReference type="NCBI Taxonomy" id="1619311"/>
    <lineage>
        <taxon>Bacteria</taxon>
        <taxon>Bacillati</taxon>
        <taxon>Bacillota</taxon>
        <taxon>Bacilli</taxon>
        <taxon>Bacillales</taxon>
        <taxon>Paenibacillaceae</taxon>
        <taxon>Paenibacillus</taxon>
    </lineage>
</organism>
<evidence type="ECO:0000256" key="2">
    <source>
        <dbReference type="ARBA" id="ARBA00022475"/>
    </source>
</evidence>
<feature type="transmembrane region" description="Helical" evidence="6">
    <location>
        <begin position="197"/>
        <end position="220"/>
    </location>
</feature>
<dbReference type="RefSeq" id="WP_094096403.1">
    <property type="nucleotide sequence ID" value="NZ_BMHF01000002.1"/>
</dbReference>
<dbReference type="PANTHER" id="PTHR30250">
    <property type="entry name" value="PST FAMILY PREDICTED COLANIC ACID TRANSPORTER"/>
    <property type="match status" value="1"/>
</dbReference>
<evidence type="ECO:0000313" key="7">
    <source>
        <dbReference type="EMBL" id="GGA26742.1"/>
    </source>
</evidence>
<sequence length="459" mass="50864">MEQSNVKSFPGRNVFSTFGRFARSKAHSSAALKTMFFSIFILLINMLTGVLTARFLGPTGRGEQTAMVNWSQFLAFCMTFGIPSALIYNAKRRSEQTGGLYATALLMGIGFGGVAMAVGILVLPMWLDSFDRDVVLFSQWSMILCPLIVISQINNAILQVRDEYRQYNRLRYLVPLTTLLMLVVLILTGTMNAHTSAIAYLLPAVPFYIAMTVRMLRIYGRQLKVSLDNFKRLFTYGLGSYGNDLMGQVSLYIDQILIAGLLNPSDLGLYAVAVSLAKMVSVFSNSIIVVLFPKASGLDKQEAVDITFRAFRISMAVTLLASLALMLIAPYVLTLLYGAEFKEALSVFRLLLLQTAIGGGTMVLAQAFMALGRPKVVTLLQGLGLALVVPMLFLVVPRFGLVGAGYAMLASVLIRFIFILFNFKYTLKIKIPPLWVTRGDIQWLRKTMYSTLRKKSVNM</sequence>